<dbReference type="EMBL" id="JAHCMY010000020">
    <property type="protein sequence ID" value="MBS9525832.1"/>
    <property type="molecule type" value="Genomic_DNA"/>
</dbReference>
<dbReference type="SUPFAM" id="SSF48452">
    <property type="entry name" value="TPR-like"/>
    <property type="match status" value="2"/>
</dbReference>
<comment type="caution">
    <text evidence="4">The sequence shown here is derived from an EMBL/GenBank/DDBJ whole genome shotgun (WGS) entry which is preliminary data.</text>
</comment>
<dbReference type="Gene3D" id="1.10.287.130">
    <property type="match status" value="1"/>
</dbReference>
<dbReference type="InterPro" id="IPR036097">
    <property type="entry name" value="HisK_dim/P_sf"/>
</dbReference>
<dbReference type="InterPro" id="IPR003594">
    <property type="entry name" value="HATPase_dom"/>
</dbReference>
<dbReference type="PANTHER" id="PTHR45569:SF1">
    <property type="entry name" value="SENSOR PROTEIN KDPD"/>
    <property type="match status" value="1"/>
</dbReference>
<protein>
    <submittedName>
        <fullName evidence="4">Tetratricopeptide repeat protein</fullName>
    </submittedName>
</protein>
<evidence type="ECO:0000256" key="1">
    <source>
        <dbReference type="PROSITE-ProRule" id="PRU00339"/>
    </source>
</evidence>
<keyword evidence="1" id="KW-0802">TPR repeat</keyword>
<keyword evidence="5" id="KW-1185">Reference proteome</keyword>
<organism evidence="4 5">
    <name type="scientific">Litoribacter ruber</name>
    <dbReference type="NCBI Taxonomy" id="702568"/>
    <lineage>
        <taxon>Bacteria</taxon>
        <taxon>Pseudomonadati</taxon>
        <taxon>Bacteroidota</taxon>
        <taxon>Cytophagia</taxon>
        <taxon>Cytophagales</taxon>
        <taxon>Cyclobacteriaceae</taxon>
        <taxon>Litoribacter</taxon>
    </lineage>
</organism>
<dbReference type="Gene3D" id="3.30.565.10">
    <property type="entry name" value="Histidine kinase-like ATPase, C-terminal domain"/>
    <property type="match status" value="1"/>
</dbReference>
<reference evidence="4 5" key="1">
    <citation type="submission" date="2021-05" db="EMBL/GenBank/DDBJ databases">
        <authorList>
            <person name="Zhang Z.D."/>
            <person name="Osman G."/>
        </authorList>
    </citation>
    <scope>NUCLEOTIDE SEQUENCE [LARGE SCALE GENOMIC DNA]</scope>
    <source>
        <strain evidence="4 5">KCTC 32217</strain>
    </source>
</reference>
<dbReference type="PANTHER" id="PTHR45569">
    <property type="entry name" value="SENSOR PROTEIN KDPD"/>
    <property type="match status" value="1"/>
</dbReference>
<dbReference type="Proteomes" id="UP001319104">
    <property type="component" value="Unassembled WGS sequence"/>
</dbReference>
<keyword evidence="2" id="KW-1133">Transmembrane helix</keyword>
<keyword evidence="2" id="KW-0472">Membrane</keyword>
<evidence type="ECO:0000256" key="2">
    <source>
        <dbReference type="SAM" id="Phobius"/>
    </source>
</evidence>
<dbReference type="AlphaFoldDB" id="A0AAP2G2J0"/>
<sequence length="637" mass="71944">MVKLAPLIILLVLVVTLTSAQHSFSYQIQNDLSPSELLEDTTQIDSIADLAYEFRGSHLDSLLFYAQWTLNSSRAISYSKGIAKGYSYLGIYHYQKGNLSEAISFYLQAAKVFEALNDVNKLASVYNNVGLVYYEMEDFATALDYHLRAIQSSDYNQEPVVIANFMLNQANAKLQLGNLEETLSIYHEAIKILKNAGNITDLANLYLNLGNNFGREGLMDSVKIYFDKGLYLAELDDDYDVLSYALVSQTRYYTYTKDYGQALQYAKRSLDLADQSGSLQNRVNALYAISQLYEYMDSFKEALNYTKRHAVLKDSLSRKENSLEIARLEANAIVDKQQSLYNQELDFKERSLVKQRYIILLLFVFLATSLGLVYLILKKWENTRILYSLLEKRNQEINELSQHTEALNIHQQQIFKVLGHDLKGPVRSIATVTEMASQDEFTLEELKELLPQLSLQAKQLNMSLENLLHWAMEQMDGERLNASSIQVDSLIYTVLEFLDVAIKEKSLIVDVKAETSAYIMADTQMVMIGIRNVLANAVKFTPAGGYISIICRKVEGRVIIILMNEGKPVPEAIIDKFNNGQLIGESKTGTGIGLKLASSYISKNRGTVTMRNLPDVGVEVAMEFPECQFTPSSVDQV</sequence>
<proteinExistence type="predicted"/>
<dbReference type="SUPFAM" id="SSF55874">
    <property type="entry name" value="ATPase domain of HSP90 chaperone/DNA topoisomerase II/histidine kinase"/>
    <property type="match status" value="1"/>
</dbReference>
<dbReference type="InterPro" id="IPR011990">
    <property type="entry name" value="TPR-like_helical_dom_sf"/>
</dbReference>
<evidence type="ECO:0000313" key="5">
    <source>
        <dbReference type="Proteomes" id="UP001319104"/>
    </source>
</evidence>
<dbReference type="SMART" id="SM00387">
    <property type="entry name" value="HATPase_c"/>
    <property type="match status" value="1"/>
</dbReference>
<feature type="transmembrane region" description="Helical" evidence="2">
    <location>
        <begin position="357"/>
        <end position="377"/>
    </location>
</feature>
<dbReference type="PROSITE" id="PS50005">
    <property type="entry name" value="TPR"/>
    <property type="match status" value="1"/>
</dbReference>
<dbReference type="GO" id="GO:0000155">
    <property type="term" value="F:phosphorelay sensor kinase activity"/>
    <property type="evidence" value="ECO:0007669"/>
    <property type="project" value="InterPro"/>
</dbReference>
<dbReference type="Gene3D" id="1.25.40.10">
    <property type="entry name" value="Tetratricopeptide repeat domain"/>
    <property type="match status" value="2"/>
</dbReference>
<dbReference type="InterPro" id="IPR052023">
    <property type="entry name" value="Histidine_kinase_KdpD"/>
</dbReference>
<dbReference type="Pfam" id="PF13424">
    <property type="entry name" value="TPR_12"/>
    <property type="match status" value="1"/>
</dbReference>
<dbReference type="PROSITE" id="PS50109">
    <property type="entry name" value="HIS_KIN"/>
    <property type="match status" value="1"/>
</dbReference>
<feature type="domain" description="Histidine kinase" evidence="3">
    <location>
        <begin position="417"/>
        <end position="628"/>
    </location>
</feature>
<dbReference type="InterPro" id="IPR036890">
    <property type="entry name" value="HATPase_C_sf"/>
</dbReference>
<name>A0AAP2G2J0_9BACT</name>
<dbReference type="Pfam" id="PF02518">
    <property type="entry name" value="HATPase_c"/>
    <property type="match status" value="1"/>
</dbReference>
<gene>
    <name evidence="4" type="ORF">KI659_17560</name>
</gene>
<keyword evidence="2" id="KW-0812">Transmembrane</keyword>
<feature type="repeat" description="TPR" evidence="1">
    <location>
        <begin position="123"/>
        <end position="156"/>
    </location>
</feature>
<evidence type="ECO:0000313" key="4">
    <source>
        <dbReference type="EMBL" id="MBS9525832.1"/>
    </source>
</evidence>
<dbReference type="RefSeq" id="WP_213946692.1">
    <property type="nucleotide sequence ID" value="NZ_JAHCMY010000020.1"/>
</dbReference>
<dbReference type="SMART" id="SM00028">
    <property type="entry name" value="TPR"/>
    <property type="match status" value="6"/>
</dbReference>
<dbReference type="SUPFAM" id="SSF47384">
    <property type="entry name" value="Homodimeric domain of signal transducing histidine kinase"/>
    <property type="match status" value="1"/>
</dbReference>
<evidence type="ECO:0000259" key="3">
    <source>
        <dbReference type="PROSITE" id="PS50109"/>
    </source>
</evidence>
<accession>A0AAP2G2J0</accession>
<dbReference type="GO" id="GO:0005886">
    <property type="term" value="C:plasma membrane"/>
    <property type="evidence" value="ECO:0007669"/>
    <property type="project" value="TreeGrafter"/>
</dbReference>
<dbReference type="InterPro" id="IPR005467">
    <property type="entry name" value="His_kinase_dom"/>
</dbReference>
<dbReference type="InterPro" id="IPR019734">
    <property type="entry name" value="TPR_rpt"/>
</dbReference>